<name>A0A8H6TGV5_9AGAR</name>
<dbReference type="EMBL" id="JACAZF010000001">
    <property type="protein sequence ID" value="KAF7316482.1"/>
    <property type="molecule type" value="Genomic_DNA"/>
</dbReference>
<accession>A0A8H6TGV5</accession>
<dbReference type="PANTHER" id="PTHR28674:SF1">
    <property type="entry name" value="NOP PROTEIN CHAPERONE 1"/>
    <property type="match status" value="1"/>
</dbReference>
<comment type="caution">
    <text evidence="2">The sequence shown here is derived from an EMBL/GenBank/DDBJ whole genome shotgun (WGS) entry which is preliminary data.</text>
</comment>
<reference evidence="2" key="1">
    <citation type="submission" date="2020-05" db="EMBL/GenBank/DDBJ databases">
        <title>Mycena genomes resolve the evolution of fungal bioluminescence.</title>
        <authorList>
            <person name="Tsai I.J."/>
        </authorList>
    </citation>
    <scope>NUCLEOTIDE SEQUENCE</scope>
    <source>
        <strain evidence="2">171206Taipei</strain>
    </source>
</reference>
<evidence type="ECO:0000256" key="1">
    <source>
        <dbReference type="SAM" id="MobiDB-lite"/>
    </source>
</evidence>
<feature type="compositionally biased region" description="Acidic residues" evidence="1">
    <location>
        <begin position="125"/>
        <end position="141"/>
    </location>
</feature>
<protein>
    <submittedName>
        <fullName evidence="2">Uncharacterized protein</fullName>
    </submittedName>
</protein>
<dbReference type="RefSeq" id="XP_037226505.1">
    <property type="nucleotide sequence ID" value="XM_037358595.1"/>
</dbReference>
<dbReference type="PANTHER" id="PTHR28674">
    <property type="entry name" value="SIMILAR TO DNA SEGMENT, CHR 10, WAYNE STATE UNIVERSITY 102,-EXPRESSED"/>
    <property type="match status" value="1"/>
</dbReference>
<dbReference type="AlphaFoldDB" id="A0A8H6TGV5"/>
<dbReference type="Proteomes" id="UP000636479">
    <property type="component" value="Unassembled WGS sequence"/>
</dbReference>
<dbReference type="Pfam" id="PF15370">
    <property type="entry name" value="NOPCHAP1"/>
    <property type="match status" value="1"/>
</dbReference>
<proteinExistence type="predicted"/>
<dbReference type="GO" id="GO:0000492">
    <property type="term" value="P:box C/D snoRNP assembly"/>
    <property type="evidence" value="ECO:0007669"/>
    <property type="project" value="InterPro"/>
</dbReference>
<dbReference type="InterPro" id="IPR027921">
    <property type="entry name" value="NOPCHAP1"/>
</dbReference>
<evidence type="ECO:0000313" key="2">
    <source>
        <dbReference type="EMBL" id="KAF7316482.1"/>
    </source>
</evidence>
<organism evidence="2 3">
    <name type="scientific">Mycena indigotica</name>
    <dbReference type="NCBI Taxonomy" id="2126181"/>
    <lineage>
        <taxon>Eukaryota</taxon>
        <taxon>Fungi</taxon>
        <taxon>Dikarya</taxon>
        <taxon>Basidiomycota</taxon>
        <taxon>Agaricomycotina</taxon>
        <taxon>Agaricomycetes</taxon>
        <taxon>Agaricomycetidae</taxon>
        <taxon>Agaricales</taxon>
        <taxon>Marasmiineae</taxon>
        <taxon>Mycenaceae</taxon>
        <taxon>Mycena</taxon>
    </lineage>
</organism>
<feature type="region of interest" description="Disordered" evidence="1">
    <location>
        <begin position="115"/>
        <end position="169"/>
    </location>
</feature>
<keyword evidence="3" id="KW-1185">Reference proteome</keyword>
<dbReference type="OrthoDB" id="1112980at2759"/>
<dbReference type="GO" id="GO:0062064">
    <property type="term" value="F:box C/D methylation guide snoRNP complex binding"/>
    <property type="evidence" value="ECO:0007669"/>
    <property type="project" value="TreeGrafter"/>
</dbReference>
<dbReference type="GeneID" id="59341111"/>
<evidence type="ECO:0000313" key="3">
    <source>
        <dbReference type="Proteomes" id="UP000636479"/>
    </source>
</evidence>
<gene>
    <name evidence="2" type="ORF">MIND_00167300</name>
</gene>
<sequence length="169" mass="18548">MSSKHNHQILEIEDDDARLQRIQNALERLNASTSRPINADMANILGSPRTLELGTGNNEHLQNLLARVQAFLPEMEASNALVAQRAEADPNSVDIENVDDDEAVIEMNLGLGVFEDKNGDYSTSESDESEEETTSDSESSDDNVVINRPIRPLPKRGRAPPEIIVLSGT</sequence>